<name>A0A314XU98_PRUYE</name>
<evidence type="ECO:0000313" key="2">
    <source>
        <dbReference type="Proteomes" id="UP000250321"/>
    </source>
</evidence>
<sequence>MKVTAVKWSLRQQNGVYGNKMKVTAAKWSLRQQNGVYSSKMEFTVAKWRFARVRQQKNGLLISGFGMARAWGVLGMVRLVSGFGMAKARCLPAAMRICLLMPPPPPISWLRPPFIGIGVHLSMHACCSDIKVVAHATRLCTLASQLR</sequence>
<organism evidence="1 2">
    <name type="scientific">Prunus yedoensis var. nudiflora</name>
    <dbReference type="NCBI Taxonomy" id="2094558"/>
    <lineage>
        <taxon>Eukaryota</taxon>
        <taxon>Viridiplantae</taxon>
        <taxon>Streptophyta</taxon>
        <taxon>Embryophyta</taxon>
        <taxon>Tracheophyta</taxon>
        <taxon>Spermatophyta</taxon>
        <taxon>Magnoliopsida</taxon>
        <taxon>eudicotyledons</taxon>
        <taxon>Gunneridae</taxon>
        <taxon>Pentapetalae</taxon>
        <taxon>rosids</taxon>
        <taxon>fabids</taxon>
        <taxon>Rosales</taxon>
        <taxon>Rosaceae</taxon>
        <taxon>Amygdaloideae</taxon>
        <taxon>Amygdaleae</taxon>
        <taxon>Prunus</taxon>
    </lineage>
</organism>
<dbReference type="EMBL" id="PJQY01002118">
    <property type="protein sequence ID" value="PQP96309.1"/>
    <property type="molecule type" value="Genomic_DNA"/>
</dbReference>
<reference evidence="1 2" key="1">
    <citation type="submission" date="2018-02" db="EMBL/GenBank/DDBJ databases">
        <title>Draft genome of wild Prunus yedoensis var. nudiflora.</title>
        <authorList>
            <person name="Baek S."/>
            <person name="Kim J.-H."/>
            <person name="Choi K."/>
            <person name="Kim G.-B."/>
            <person name="Cho A."/>
            <person name="Jang H."/>
            <person name="Shin C.-H."/>
            <person name="Yu H.-J."/>
            <person name="Mun J.-H."/>
        </authorList>
    </citation>
    <scope>NUCLEOTIDE SEQUENCE [LARGE SCALE GENOMIC DNA]</scope>
    <source>
        <strain evidence="2">cv. Jeju island</strain>
        <tissue evidence="1">Leaf</tissue>
    </source>
</reference>
<accession>A0A314XU98</accession>
<dbReference type="Proteomes" id="UP000250321">
    <property type="component" value="Unassembled WGS sequence"/>
</dbReference>
<evidence type="ECO:0000313" key="1">
    <source>
        <dbReference type="EMBL" id="PQP96309.1"/>
    </source>
</evidence>
<gene>
    <name evidence="1" type="ORF">Pyn_23573</name>
</gene>
<dbReference type="AlphaFoldDB" id="A0A314XU98"/>
<keyword evidence="2" id="KW-1185">Reference proteome</keyword>
<proteinExistence type="predicted"/>
<comment type="caution">
    <text evidence="1">The sequence shown here is derived from an EMBL/GenBank/DDBJ whole genome shotgun (WGS) entry which is preliminary data.</text>
</comment>
<protein>
    <submittedName>
        <fullName evidence="1">Uncharacterized protein</fullName>
    </submittedName>
</protein>